<comment type="similarity">
    <text evidence="1 7">Belongs to the glutaminase family.</text>
</comment>
<dbReference type="PANTHER" id="PTHR12544:SF29">
    <property type="entry name" value="GLUTAMINASE"/>
    <property type="match status" value="1"/>
</dbReference>
<dbReference type="PANTHER" id="PTHR12544">
    <property type="entry name" value="GLUTAMINASE"/>
    <property type="match status" value="1"/>
</dbReference>
<comment type="subunit">
    <text evidence="2 7">Homotetramer.</text>
</comment>
<evidence type="ECO:0000256" key="7">
    <source>
        <dbReference type="HAMAP-Rule" id="MF_00313"/>
    </source>
</evidence>
<dbReference type="RefSeq" id="WP_110485149.1">
    <property type="nucleotide sequence ID" value="NZ_QJVC01000007.1"/>
</dbReference>
<keyword evidence="9" id="KW-1185">Reference proteome</keyword>
<accession>A0A2V5IPV1</accession>
<dbReference type="FunFam" id="3.40.710.10:FF:000005">
    <property type="entry name" value="Glutaminase"/>
    <property type="match status" value="1"/>
</dbReference>
<dbReference type="NCBIfam" id="NF002133">
    <property type="entry name" value="PRK00971.1-2"/>
    <property type="match status" value="1"/>
</dbReference>
<comment type="catalytic activity">
    <reaction evidence="5 7">
        <text>L-glutamine + H2O = L-glutamate + NH4(+)</text>
        <dbReference type="Rhea" id="RHEA:15889"/>
        <dbReference type="ChEBI" id="CHEBI:15377"/>
        <dbReference type="ChEBI" id="CHEBI:28938"/>
        <dbReference type="ChEBI" id="CHEBI:29985"/>
        <dbReference type="ChEBI" id="CHEBI:58359"/>
        <dbReference type="EC" id="3.5.1.2"/>
    </reaction>
</comment>
<keyword evidence="7" id="KW-0007">Acetylation</keyword>
<dbReference type="InterPro" id="IPR015868">
    <property type="entry name" value="Glutaminase"/>
</dbReference>
<dbReference type="SUPFAM" id="SSF56601">
    <property type="entry name" value="beta-lactamase/transpeptidase-like"/>
    <property type="match status" value="1"/>
</dbReference>
<proteinExistence type="inferred from homology"/>
<dbReference type="EC" id="3.5.1.2" evidence="3 7"/>
<dbReference type="AlphaFoldDB" id="A0A2V5IPV1"/>
<gene>
    <name evidence="7" type="primary">glsA</name>
    <name evidence="8" type="ORF">CVS30_09800</name>
</gene>
<dbReference type="GO" id="GO:0006537">
    <property type="term" value="P:glutamate biosynthetic process"/>
    <property type="evidence" value="ECO:0007669"/>
    <property type="project" value="TreeGrafter"/>
</dbReference>
<feature type="binding site" evidence="7">
    <location>
        <position position="189"/>
    </location>
    <ligand>
        <name>substrate</name>
    </ligand>
</feature>
<dbReference type="Pfam" id="PF04960">
    <property type="entry name" value="Glutaminase"/>
    <property type="match status" value="1"/>
</dbReference>
<dbReference type="OrthoDB" id="9788822at2"/>
<dbReference type="NCBIfam" id="TIGR03814">
    <property type="entry name" value="Gln_ase"/>
    <property type="match status" value="1"/>
</dbReference>
<name>A0A2V5IPV1_9MICC</name>
<evidence type="ECO:0000256" key="3">
    <source>
        <dbReference type="ARBA" id="ARBA00012918"/>
    </source>
</evidence>
<feature type="binding site" evidence="7">
    <location>
        <position position="165"/>
    </location>
    <ligand>
        <name>substrate</name>
    </ligand>
</feature>
<dbReference type="NCBIfam" id="NF002132">
    <property type="entry name" value="PRK00971.1-1"/>
    <property type="match status" value="1"/>
</dbReference>
<evidence type="ECO:0000256" key="2">
    <source>
        <dbReference type="ARBA" id="ARBA00011881"/>
    </source>
</evidence>
<protein>
    <recommendedName>
        <fullName evidence="6 7">Glutaminase</fullName>
        <ecNumber evidence="3 7">3.5.1.2</ecNumber>
    </recommendedName>
</protein>
<evidence type="ECO:0000256" key="1">
    <source>
        <dbReference type="ARBA" id="ARBA00011076"/>
    </source>
</evidence>
<dbReference type="Proteomes" id="UP000247980">
    <property type="component" value="Unassembled WGS sequence"/>
</dbReference>
<feature type="binding site" evidence="7">
    <location>
        <position position="64"/>
    </location>
    <ligand>
        <name>substrate</name>
    </ligand>
</feature>
<evidence type="ECO:0000256" key="4">
    <source>
        <dbReference type="ARBA" id="ARBA00022801"/>
    </source>
</evidence>
<reference evidence="8 9" key="1">
    <citation type="submission" date="2018-05" db="EMBL/GenBank/DDBJ databases">
        <title>Genetic diversity of glacier-inhabiting Cryobacterium bacteria in China and description of Cryobacterium mengkeensis sp. nov. and Arthrobacter glacialis sp. nov.</title>
        <authorList>
            <person name="Liu Q."/>
            <person name="Xin Y.-H."/>
        </authorList>
    </citation>
    <scope>NUCLEOTIDE SEQUENCE [LARGE SCALE GENOMIC DNA]</scope>
    <source>
        <strain evidence="8 9">B7</strain>
    </source>
</reference>
<dbReference type="HAMAP" id="MF_00313">
    <property type="entry name" value="Glutaminase"/>
    <property type="match status" value="1"/>
</dbReference>
<dbReference type="GO" id="GO:0006543">
    <property type="term" value="P:L-glutamine catabolic process"/>
    <property type="evidence" value="ECO:0007669"/>
    <property type="project" value="TreeGrafter"/>
</dbReference>
<feature type="binding site" evidence="7">
    <location>
        <position position="258"/>
    </location>
    <ligand>
        <name>substrate</name>
    </ligand>
</feature>
<organism evidence="8 9">
    <name type="scientific">Arthrobacter psychrolactophilus</name>
    <dbReference type="NCBI Taxonomy" id="92442"/>
    <lineage>
        <taxon>Bacteria</taxon>
        <taxon>Bacillati</taxon>
        <taxon>Actinomycetota</taxon>
        <taxon>Actinomycetes</taxon>
        <taxon>Micrococcales</taxon>
        <taxon>Micrococcaceae</taxon>
        <taxon>Arthrobacter</taxon>
    </lineage>
</organism>
<feature type="binding site" evidence="7">
    <location>
        <position position="240"/>
    </location>
    <ligand>
        <name>substrate</name>
    </ligand>
</feature>
<dbReference type="GO" id="GO:0004359">
    <property type="term" value="F:glutaminase activity"/>
    <property type="evidence" value="ECO:0007669"/>
    <property type="project" value="UniProtKB-UniRule"/>
</dbReference>
<keyword evidence="4 7" id="KW-0378">Hydrolase</keyword>
<evidence type="ECO:0000256" key="5">
    <source>
        <dbReference type="ARBA" id="ARBA00049534"/>
    </source>
</evidence>
<comment type="caution">
    <text evidence="8">The sequence shown here is derived from an EMBL/GenBank/DDBJ whole genome shotgun (WGS) entry which is preliminary data.</text>
</comment>
<dbReference type="InterPro" id="IPR012338">
    <property type="entry name" value="Beta-lactam/transpept-like"/>
</dbReference>
<evidence type="ECO:0000313" key="8">
    <source>
        <dbReference type="EMBL" id="PYI38609.1"/>
    </source>
</evidence>
<sequence>MKDLQGILHEIADLVAPLCRQGEVASYIPSLGEVSPDNFGMCVAMADGSIYGAGDWRTPFSIQSISKVFSLALVMSYDYESIWKRVFREPSGTPFNSMIQLEADRGIPRNPFINAGALVVTDRLLTLTGDAAGSVRGLLRSESGNASIDIDAVVAASEADHGHRNASMAHLLASYGNLENPVDLVLENYFKQCAMEMNCEDLAKASLFLARQGVSAGGSPFLSPNQSKRVNAVMLTCGTYDAAGEFAYRVGLPGKSGVGGGIVAIIPGRCSITVWGPALGPNGNSVAGIAALDAFTSRTGWSIF</sequence>
<evidence type="ECO:0000256" key="6">
    <source>
        <dbReference type="ARBA" id="ARBA00070405"/>
    </source>
</evidence>
<feature type="binding site" evidence="7">
    <location>
        <position position="114"/>
    </location>
    <ligand>
        <name>substrate</name>
    </ligand>
</feature>
<evidence type="ECO:0000313" key="9">
    <source>
        <dbReference type="Proteomes" id="UP000247980"/>
    </source>
</evidence>
<dbReference type="SMR" id="A0A2V5IPV1"/>
<dbReference type="EMBL" id="QJVC01000007">
    <property type="protein sequence ID" value="PYI38609.1"/>
    <property type="molecule type" value="Genomic_DNA"/>
</dbReference>
<feature type="binding site" evidence="7">
    <location>
        <position position="158"/>
    </location>
    <ligand>
        <name>substrate</name>
    </ligand>
</feature>
<dbReference type="Gene3D" id="3.40.710.10">
    <property type="entry name" value="DD-peptidase/beta-lactamase superfamily"/>
    <property type="match status" value="1"/>
</dbReference>